<organism evidence="2 3">
    <name type="scientific">Oryza meyeriana var. granulata</name>
    <dbReference type="NCBI Taxonomy" id="110450"/>
    <lineage>
        <taxon>Eukaryota</taxon>
        <taxon>Viridiplantae</taxon>
        <taxon>Streptophyta</taxon>
        <taxon>Embryophyta</taxon>
        <taxon>Tracheophyta</taxon>
        <taxon>Spermatophyta</taxon>
        <taxon>Magnoliopsida</taxon>
        <taxon>Liliopsida</taxon>
        <taxon>Poales</taxon>
        <taxon>Poaceae</taxon>
        <taxon>BOP clade</taxon>
        <taxon>Oryzoideae</taxon>
        <taxon>Oryzeae</taxon>
        <taxon>Oryzinae</taxon>
        <taxon>Oryza</taxon>
        <taxon>Oryza meyeriana</taxon>
    </lineage>
</organism>
<feature type="compositionally biased region" description="Low complexity" evidence="1">
    <location>
        <begin position="27"/>
        <end position="39"/>
    </location>
</feature>
<evidence type="ECO:0000313" key="2">
    <source>
        <dbReference type="EMBL" id="KAF0933970.1"/>
    </source>
</evidence>
<sequence>MKFKSFFHTDSTSLSLSPDNHWQQRFSPTSSPLSVSLSLNGDGGWNRTTGGSRSGGADAKEQRIRSRRWSGAGDPTVVWQGRGCDGAPLDPGDGGGMTGLVDLTAVSCGGGVSGGVAPLSLFWQGPGTADREPARNGGSSTPELRRY</sequence>
<gene>
    <name evidence="2" type="ORF">E2562_021031</name>
</gene>
<evidence type="ECO:0000313" key="3">
    <source>
        <dbReference type="Proteomes" id="UP000479710"/>
    </source>
</evidence>
<feature type="region of interest" description="Disordered" evidence="1">
    <location>
        <begin position="124"/>
        <end position="147"/>
    </location>
</feature>
<evidence type="ECO:0000256" key="1">
    <source>
        <dbReference type="SAM" id="MobiDB-lite"/>
    </source>
</evidence>
<proteinExistence type="predicted"/>
<name>A0A6G1FAP0_9ORYZ</name>
<protein>
    <submittedName>
        <fullName evidence="2">Uncharacterized protein</fullName>
    </submittedName>
</protein>
<feature type="region of interest" description="Disordered" evidence="1">
    <location>
        <begin position="1"/>
        <end position="90"/>
    </location>
</feature>
<reference evidence="2 3" key="1">
    <citation type="submission" date="2019-11" db="EMBL/GenBank/DDBJ databases">
        <title>Whole genome sequence of Oryza granulata.</title>
        <authorList>
            <person name="Li W."/>
        </authorList>
    </citation>
    <scope>NUCLEOTIDE SEQUENCE [LARGE SCALE GENOMIC DNA]</scope>
    <source>
        <strain evidence="3">cv. Menghai</strain>
        <tissue evidence="2">Leaf</tissue>
    </source>
</reference>
<feature type="compositionally biased region" description="Polar residues" evidence="1">
    <location>
        <begin position="8"/>
        <end position="26"/>
    </location>
</feature>
<accession>A0A6G1FAP0</accession>
<comment type="caution">
    <text evidence="2">The sequence shown here is derived from an EMBL/GenBank/DDBJ whole genome shotgun (WGS) entry which is preliminary data.</text>
</comment>
<dbReference type="EMBL" id="SPHZ02000001">
    <property type="protein sequence ID" value="KAF0933970.1"/>
    <property type="molecule type" value="Genomic_DNA"/>
</dbReference>
<feature type="compositionally biased region" description="Polar residues" evidence="1">
    <location>
        <begin position="137"/>
        <end position="147"/>
    </location>
</feature>
<dbReference type="Proteomes" id="UP000479710">
    <property type="component" value="Unassembled WGS sequence"/>
</dbReference>
<dbReference type="AlphaFoldDB" id="A0A6G1FAP0"/>
<keyword evidence="3" id="KW-1185">Reference proteome</keyword>